<dbReference type="Gene3D" id="3.40.50.1820">
    <property type="entry name" value="alpha/beta hydrolase"/>
    <property type="match status" value="1"/>
</dbReference>
<evidence type="ECO:0000313" key="3">
    <source>
        <dbReference type="Proteomes" id="UP001199469"/>
    </source>
</evidence>
<accession>A0ABS8P0W1</accession>
<organism evidence="2 3">
    <name type="scientific">Actinomycetospora endophytica</name>
    <dbReference type="NCBI Taxonomy" id="2291215"/>
    <lineage>
        <taxon>Bacteria</taxon>
        <taxon>Bacillati</taxon>
        <taxon>Actinomycetota</taxon>
        <taxon>Actinomycetes</taxon>
        <taxon>Pseudonocardiales</taxon>
        <taxon>Pseudonocardiaceae</taxon>
        <taxon>Actinomycetospora</taxon>
    </lineage>
</organism>
<dbReference type="RefSeq" id="WP_230729578.1">
    <property type="nucleotide sequence ID" value="NZ_JAJNDB010000001.1"/>
</dbReference>
<name>A0ABS8P0W1_9PSEU</name>
<feature type="compositionally biased region" description="Pro residues" evidence="1">
    <location>
        <begin position="74"/>
        <end position="86"/>
    </location>
</feature>
<comment type="caution">
    <text evidence="2">The sequence shown here is derived from an EMBL/GenBank/DDBJ whole genome shotgun (WGS) entry which is preliminary data.</text>
</comment>
<feature type="region of interest" description="Disordered" evidence="1">
    <location>
        <begin position="68"/>
        <end position="94"/>
    </location>
</feature>
<dbReference type="SUPFAM" id="SSF53474">
    <property type="entry name" value="alpha/beta-Hydrolases"/>
    <property type="match status" value="1"/>
</dbReference>
<evidence type="ECO:0008006" key="4">
    <source>
        <dbReference type="Google" id="ProtNLM"/>
    </source>
</evidence>
<keyword evidence="3" id="KW-1185">Reference proteome</keyword>
<proteinExistence type="predicted"/>
<dbReference type="EMBL" id="JAJNDB010000001">
    <property type="protein sequence ID" value="MCD2191883.1"/>
    <property type="molecule type" value="Genomic_DNA"/>
</dbReference>
<sequence>MPVGSSTRTMLVGGRTRSFRMYRPTGLRAPAALVVMLHGGGGSARGAETRYGRDPVAARSGFLVAYPDGVGRRPPLPGPSTPPSPAAPTAARWS</sequence>
<protein>
    <recommendedName>
        <fullName evidence="4">Esterase</fullName>
    </recommendedName>
</protein>
<reference evidence="2 3" key="1">
    <citation type="submission" date="2021-11" db="EMBL/GenBank/DDBJ databases">
        <title>Draft genome sequence of Actinomycetospora sp. SF1 isolated from the rhizosphere soil.</title>
        <authorList>
            <person name="Duangmal K."/>
            <person name="Chantavorakit T."/>
        </authorList>
    </citation>
    <scope>NUCLEOTIDE SEQUENCE [LARGE SCALE GENOMIC DNA]</scope>
    <source>
        <strain evidence="2 3">TBRC 5722</strain>
    </source>
</reference>
<dbReference type="InterPro" id="IPR029058">
    <property type="entry name" value="AB_hydrolase_fold"/>
</dbReference>
<evidence type="ECO:0000256" key="1">
    <source>
        <dbReference type="SAM" id="MobiDB-lite"/>
    </source>
</evidence>
<evidence type="ECO:0000313" key="2">
    <source>
        <dbReference type="EMBL" id="MCD2191883.1"/>
    </source>
</evidence>
<dbReference type="Proteomes" id="UP001199469">
    <property type="component" value="Unassembled WGS sequence"/>
</dbReference>
<gene>
    <name evidence="2" type="ORF">LQ327_00575</name>
</gene>